<comment type="caution">
    <text evidence="1">The sequence shown here is derived from an EMBL/GenBank/DDBJ whole genome shotgun (WGS) entry which is preliminary data.</text>
</comment>
<reference evidence="2" key="1">
    <citation type="journal article" date="2019" name="Int. J. Syst. Evol. Microbiol.">
        <title>The Global Catalogue of Microorganisms (GCM) 10K type strain sequencing project: providing services to taxonomists for standard genome sequencing and annotation.</title>
        <authorList>
            <consortium name="The Broad Institute Genomics Platform"/>
            <consortium name="The Broad Institute Genome Sequencing Center for Infectious Disease"/>
            <person name="Wu L."/>
            <person name="Ma J."/>
        </authorList>
    </citation>
    <scope>NUCLEOTIDE SEQUENCE [LARGE SCALE GENOMIC DNA]</scope>
    <source>
        <strain evidence="2">JCM 18053</strain>
    </source>
</reference>
<dbReference type="EMBL" id="BAABIA010000013">
    <property type="protein sequence ID" value="GAA5149176.1"/>
    <property type="molecule type" value="Genomic_DNA"/>
</dbReference>
<name>A0ABP9PQA1_9BACT</name>
<evidence type="ECO:0000313" key="2">
    <source>
        <dbReference type="Proteomes" id="UP001499852"/>
    </source>
</evidence>
<sequence>MLIRPHPSFLASLYLILAFVVPNNDLRGLDPFHSDADWKAYQKRMLEQRDHEKPVFRRPVPGSSQVTKIQTLPMSSFEVNKMPVTEALNLWANFCSKEGLRPSLFVSNEVTGKTVSLVCREKGQTAASVLKQLCDEAQMVVNISNEDFLIAFRDPTLKDRPTRYQLWLLSDSLHQHWFAKTKADPDQWHAVESDLERHGLIFPAGCYAEYLPNKRALLVVHYPVALSMLETRIEESEAEEMIKQLRDSQTTKIDEGGNSLQLKAFHLTKDQTKSLSKHLISAGKIQPFMASTQTVLKGYGLSTPLGSSAWLDSSKNCLWVLNSSVNIELCTRELSQWLKAADSFHQKPE</sequence>
<organism evidence="1 2">
    <name type="scientific">Prosthecobacter algae</name>
    <dbReference type="NCBI Taxonomy" id="1144682"/>
    <lineage>
        <taxon>Bacteria</taxon>
        <taxon>Pseudomonadati</taxon>
        <taxon>Verrucomicrobiota</taxon>
        <taxon>Verrucomicrobiia</taxon>
        <taxon>Verrucomicrobiales</taxon>
        <taxon>Verrucomicrobiaceae</taxon>
        <taxon>Prosthecobacter</taxon>
    </lineage>
</organism>
<dbReference type="RefSeq" id="WP_345738818.1">
    <property type="nucleotide sequence ID" value="NZ_BAABIA010000013.1"/>
</dbReference>
<evidence type="ECO:0000313" key="1">
    <source>
        <dbReference type="EMBL" id="GAA5149176.1"/>
    </source>
</evidence>
<protein>
    <submittedName>
        <fullName evidence="1">Uncharacterized protein</fullName>
    </submittedName>
</protein>
<proteinExistence type="predicted"/>
<gene>
    <name evidence="1" type="ORF">GCM10023213_46480</name>
</gene>
<dbReference type="Proteomes" id="UP001499852">
    <property type="component" value="Unassembled WGS sequence"/>
</dbReference>
<keyword evidence="2" id="KW-1185">Reference proteome</keyword>
<accession>A0ABP9PQA1</accession>